<keyword evidence="5" id="KW-1185">Reference proteome</keyword>
<dbReference type="CDD" id="cd00037">
    <property type="entry name" value="CLECT"/>
    <property type="match status" value="1"/>
</dbReference>
<accession>A0AAV2HV29</accession>
<evidence type="ECO:0000313" key="5">
    <source>
        <dbReference type="Proteomes" id="UP001497497"/>
    </source>
</evidence>
<dbReference type="SMART" id="SM00034">
    <property type="entry name" value="CLECT"/>
    <property type="match status" value="1"/>
</dbReference>
<dbReference type="Pfam" id="PF00059">
    <property type="entry name" value="Lectin_C"/>
    <property type="match status" value="1"/>
</dbReference>
<dbReference type="SUPFAM" id="SSF56436">
    <property type="entry name" value="C-type lectin-like"/>
    <property type="match status" value="1"/>
</dbReference>
<keyword evidence="2" id="KW-0732">Signal</keyword>
<gene>
    <name evidence="4" type="ORF">GSLYS_00010704001</name>
</gene>
<protein>
    <recommendedName>
        <fullName evidence="3">C-type lectin domain-containing protein</fullName>
    </recommendedName>
</protein>
<feature type="domain" description="C-type lectin" evidence="3">
    <location>
        <begin position="113"/>
        <end position="236"/>
    </location>
</feature>
<keyword evidence="1" id="KW-1015">Disulfide bond</keyword>
<sequence length="244" mass="27193">MFLITPLLVMFIFERFKYVHGQASTSFGANLFKKKLATTCGPVRLGPSWTQSSQISCAVSCKERYPKTCHSFIYNKITHLCTPGSGVSTNQLPPSAKEGDLYVTDSCDSYPQFSILSYKSSSTFAVHIPVPVSYTQATVTCQCLDSHLYVAKTLEKFALFSNLINPNCTWLGLDDIQVEGQFLWSDDHQQINPMLMRALFPLNRPDNALGYQNCVMGCGQGLDDDFCTQKNPFICEKSNSLCRG</sequence>
<proteinExistence type="predicted"/>
<evidence type="ECO:0000256" key="2">
    <source>
        <dbReference type="SAM" id="SignalP"/>
    </source>
</evidence>
<dbReference type="SUPFAM" id="SSF57414">
    <property type="entry name" value="Hairpin loop containing domain-like"/>
    <property type="match status" value="1"/>
</dbReference>
<comment type="caution">
    <text evidence="4">The sequence shown here is derived from an EMBL/GenBank/DDBJ whole genome shotgun (WGS) entry which is preliminary data.</text>
</comment>
<feature type="signal peptide" evidence="2">
    <location>
        <begin position="1"/>
        <end position="21"/>
    </location>
</feature>
<dbReference type="Gene3D" id="3.10.100.10">
    <property type="entry name" value="Mannose-Binding Protein A, subunit A"/>
    <property type="match status" value="1"/>
</dbReference>
<feature type="chain" id="PRO_5043999296" description="C-type lectin domain-containing protein" evidence="2">
    <location>
        <begin position="22"/>
        <end position="244"/>
    </location>
</feature>
<organism evidence="4 5">
    <name type="scientific">Lymnaea stagnalis</name>
    <name type="common">Great pond snail</name>
    <name type="synonym">Helix stagnalis</name>
    <dbReference type="NCBI Taxonomy" id="6523"/>
    <lineage>
        <taxon>Eukaryota</taxon>
        <taxon>Metazoa</taxon>
        <taxon>Spiralia</taxon>
        <taxon>Lophotrochozoa</taxon>
        <taxon>Mollusca</taxon>
        <taxon>Gastropoda</taxon>
        <taxon>Heterobranchia</taxon>
        <taxon>Euthyneura</taxon>
        <taxon>Panpulmonata</taxon>
        <taxon>Hygrophila</taxon>
        <taxon>Lymnaeoidea</taxon>
        <taxon>Lymnaeidae</taxon>
        <taxon>Lymnaea</taxon>
    </lineage>
</organism>
<evidence type="ECO:0000313" key="4">
    <source>
        <dbReference type="EMBL" id="CAL1536791.1"/>
    </source>
</evidence>
<name>A0AAV2HV29_LYMST</name>
<dbReference type="PROSITE" id="PS00615">
    <property type="entry name" value="C_TYPE_LECTIN_1"/>
    <property type="match status" value="1"/>
</dbReference>
<dbReference type="InterPro" id="IPR016187">
    <property type="entry name" value="CTDL_fold"/>
</dbReference>
<dbReference type="EMBL" id="CAXITT010000240">
    <property type="protein sequence ID" value="CAL1536791.1"/>
    <property type="molecule type" value="Genomic_DNA"/>
</dbReference>
<dbReference type="Proteomes" id="UP001497497">
    <property type="component" value="Unassembled WGS sequence"/>
</dbReference>
<evidence type="ECO:0000256" key="1">
    <source>
        <dbReference type="ARBA" id="ARBA00023157"/>
    </source>
</evidence>
<dbReference type="InterPro" id="IPR001304">
    <property type="entry name" value="C-type_lectin-like"/>
</dbReference>
<dbReference type="InterPro" id="IPR016186">
    <property type="entry name" value="C-type_lectin-like/link_sf"/>
</dbReference>
<dbReference type="PROSITE" id="PS50041">
    <property type="entry name" value="C_TYPE_LECTIN_2"/>
    <property type="match status" value="1"/>
</dbReference>
<dbReference type="AlphaFoldDB" id="A0AAV2HV29"/>
<reference evidence="4 5" key="1">
    <citation type="submission" date="2024-04" db="EMBL/GenBank/DDBJ databases">
        <authorList>
            <consortium name="Genoscope - CEA"/>
            <person name="William W."/>
        </authorList>
    </citation>
    <scope>NUCLEOTIDE SEQUENCE [LARGE SCALE GENOMIC DNA]</scope>
</reference>
<dbReference type="InterPro" id="IPR018378">
    <property type="entry name" value="C-type_lectin_CS"/>
</dbReference>
<evidence type="ECO:0000259" key="3">
    <source>
        <dbReference type="PROSITE" id="PS50041"/>
    </source>
</evidence>